<dbReference type="AlphaFoldDB" id="A0A1T5JQ47"/>
<dbReference type="RefSeq" id="WP_079573167.1">
    <property type="nucleotide sequence ID" value="NZ_FUZQ01000002.1"/>
</dbReference>
<evidence type="ECO:0000313" key="2">
    <source>
        <dbReference type="Proteomes" id="UP000189777"/>
    </source>
</evidence>
<sequence length="72" mass="8510">MIDQAEALRRWNFDLCARCAEPLPEHDNWTMTFCSNRCRQAAYRARVNYRKADPDADPHEVERAAALRLVFR</sequence>
<organism evidence="1 2">
    <name type="scientific">Krasilnikoviella flava</name>
    <dbReference type="NCBI Taxonomy" id="526729"/>
    <lineage>
        <taxon>Bacteria</taxon>
        <taxon>Bacillati</taxon>
        <taxon>Actinomycetota</taxon>
        <taxon>Actinomycetes</taxon>
        <taxon>Micrococcales</taxon>
        <taxon>Promicromonosporaceae</taxon>
        <taxon>Krasilnikoviella</taxon>
    </lineage>
</organism>
<dbReference type="Proteomes" id="UP000189777">
    <property type="component" value="Unassembled WGS sequence"/>
</dbReference>
<dbReference type="OrthoDB" id="4204753at2"/>
<protein>
    <submittedName>
        <fullName evidence="1">Uncharacterized protein</fullName>
    </submittedName>
</protein>
<gene>
    <name evidence="1" type="ORF">SAMN04324258_1617</name>
</gene>
<accession>A0A1T5JQ47</accession>
<evidence type="ECO:0000313" key="1">
    <source>
        <dbReference type="EMBL" id="SKC53516.1"/>
    </source>
</evidence>
<keyword evidence="2" id="KW-1185">Reference proteome</keyword>
<dbReference type="EMBL" id="FUZQ01000002">
    <property type="protein sequence ID" value="SKC53516.1"/>
    <property type="molecule type" value="Genomic_DNA"/>
</dbReference>
<name>A0A1T5JQ47_9MICO</name>
<proteinExistence type="predicted"/>
<reference evidence="1 2" key="1">
    <citation type="submission" date="2017-02" db="EMBL/GenBank/DDBJ databases">
        <authorList>
            <person name="Peterson S.W."/>
        </authorList>
    </citation>
    <scope>NUCLEOTIDE SEQUENCE [LARGE SCALE GENOMIC DNA]</scope>
    <source>
        <strain evidence="1 2">DSM 21481</strain>
    </source>
</reference>